<proteinExistence type="predicted"/>
<evidence type="ECO:0000256" key="1">
    <source>
        <dbReference type="SAM" id="SignalP"/>
    </source>
</evidence>
<dbReference type="EMBL" id="MU006236">
    <property type="protein sequence ID" value="KAF2821723.1"/>
    <property type="molecule type" value="Genomic_DNA"/>
</dbReference>
<feature type="signal peptide" evidence="1">
    <location>
        <begin position="1"/>
        <end position="19"/>
    </location>
</feature>
<evidence type="ECO:0000313" key="2">
    <source>
        <dbReference type="EMBL" id="KAF2821723.1"/>
    </source>
</evidence>
<sequence>MRHSSTILFMAASSSLVSASVIPPQPETKNLQARGDYGTGNGLSAKDAQWINIDCSKAPAHCNINCYGILFRGEPNPVTYSGGDSARHREESGFSSRLYRAADAVRRTWGIFIRDQVLVVTGRSAEESVMANTRQAGNGEHIYPTVATENSLIGTLVGGQIKHYKIDQDRWYFKWFTNYGVGAPLNDYCHALQSGRKNNWETYDDRPGDLDHSICFGTADETDPARTGMVRTQQDSPDGHAHFHMLGPGDMWTGARWANGGGSGGLKEKREAEVNVTQADVGELVSARSEGKRSADEEKWVAESIAHGLSTYTG</sequence>
<accession>A0A6A6ZLS8</accession>
<gene>
    <name evidence="2" type="ORF">CC86DRAFT_470403</name>
</gene>
<reference evidence="2" key="1">
    <citation type="journal article" date="2020" name="Stud. Mycol.">
        <title>101 Dothideomycetes genomes: a test case for predicting lifestyles and emergence of pathogens.</title>
        <authorList>
            <person name="Haridas S."/>
            <person name="Albert R."/>
            <person name="Binder M."/>
            <person name="Bloem J."/>
            <person name="Labutti K."/>
            <person name="Salamov A."/>
            <person name="Andreopoulos B."/>
            <person name="Baker S."/>
            <person name="Barry K."/>
            <person name="Bills G."/>
            <person name="Bluhm B."/>
            <person name="Cannon C."/>
            <person name="Castanera R."/>
            <person name="Culley D."/>
            <person name="Daum C."/>
            <person name="Ezra D."/>
            <person name="Gonzalez J."/>
            <person name="Henrissat B."/>
            <person name="Kuo A."/>
            <person name="Liang C."/>
            <person name="Lipzen A."/>
            <person name="Lutzoni F."/>
            <person name="Magnuson J."/>
            <person name="Mondo S."/>
            <person name="Nolan M."/>
            <person name="Ohm R."/>
            <person name="Pangilinan J."/>
            <person name="Park H.-J."/>
            <person name="Ramirez L."/>
            <person name="Alfaro M."/>
            <person name="Sun H."/>
            <person name="Tritt A."/>
            <person name="Yoshinaga Y."/>
            <person name="Zwiers L.-H."/>
            <person name="Turgeon B."/>
            <person name="Goodwin S."/>
            <person name="Spatafora J."/>
            <person name="Crous P."/>
            <person name="Grigoriev I."/>
        </authorList>
    </citation>
    <scope>NUCLEOTIDE SEQUENCE</scope>
    <source>
        <strain evidence="2">CBS 113818</strain>
    </source>
</reference>
<keyword evidence="3" id="KW-1185">Reference proteome</keyword>
<feature type="chain" id="PRO_5025367239" evidence="1">
    <location>
        <begin position="20"/>
        <end position="314"/>
    </location>
</feature>
<name>A0A6A6ZLS8_9PLEO</name>
<organism evidence="2 3">
    <name type="scientific">Ophiobolus disseminans</name>
    <dbReference type="NCBI Taxonomy" id="1469910"/>
    <lineage>
        <taxon>Eukaryota</taxon>
        <taxon>Fungi</taxon>
        <taxon>Dikarya</taxon>
        <taxon>Ascomycota</taxon>
        <taxon>Pezizomycotina</taxon>
        <taxon>Dothideomycetes</taxon>
        <taxon>Pleosporomycetidae</taxon>
        <taxon>Pleosporales</taxon>
        <taxon>Pleosporineae</taxon>
        <taxon>Phaeosphaeriaceae</taxon>
        <taxon>Ophiobolus</taxon>
    </lineage>
</organism>
<dbReference type="Proteomes" id="UP000799424">
    <property type="component" value="Unassembled WGS sequence"/>
</dbReference>
<dbReference type="AlphaFoldDB" id="A0A6A6ZLS8"/>
<protein>
    <submittedName>
        <fullName evidence="2">Uncharacterized protein</fullName>
    </submittedName>
</protein>
<keyword evidence="1" id="KW-0732">Signal</keyword>
<evidence type="ECO:0000313" key="3">
    <source>
        <dbReference type="Proteomes" id="UP000799424"/>
    </source>
</evidence>
<dbReference type="OrthoDB" id="2748312at2759"/>